<evidence type="ECO:0000256" key="1">
    <source>
        <dbReference type="SAM" id="SignalP"/>
    </source>
</evidence>
<evidence type="ECO:0000313" key="3">
    <source>
        <dbReference type="EMBL" id="SDY73475.1"/>
    </source>
</evidence>
<dbReference type="OrthoDB" id="1817605at2"/>
<organism evidence="3 4">
    <name type="scientific">Proteiniborus ethanoligenes</name>
    <dbReference type="NCBI Taxonomy" id="415015"/>
    <lineage>
        <taxon>Bacteria</taxon>
        <taxon>Bacillati</taxon>
        <taxon>Bacillota</taxon>
        <taxon>Clostridia</taxon>
        <taxon>Eubacteriales</taxon>
        <taxon>Proteiniborus</taxon>
    </lineage>
</organism>
<dbReference type="STRING" id="415015.SAMN05660462_00762"/>
<feature type="chain" id="PRO_5011736695" evidence="1">
    <location>
        <begin position="25"/>
        <end position="264"/>
    </location>
</feature>
<dbReference type="InterPro" id="IPR002931">
    <property type="entry name" value="Transglutaminase-like"/>
</dbReference>
<evidence type="ECO:0000313" key="4">
    <source>
        <dbReference type="Proteomes" id="UP000198625"/>
    </source>
</evidence>
<dbReference type="Pfam" id="PF01841">
    <property type="entry name" value="Transglut_core"/>
    <property type="match status" value="1"/>
</dbReference>
<dbReference type="PANTHER" id="PTHR33490">
    <property type="entry name" value="BLR5614 PROTEIN-RELATED"/>
    <property type="match status" value="1"/>
</dbReference>
<feature type="signal peptide" evidence="1">
    <location>
        <begin position="1"/>
        <end position="24"/>
    </location>
</feature>
<gene>
    <name evidence="3" type="ORF">SAMN05660462_00762</name>
</gene>
<evidence type="ECO:0000259" key="2">
    <source>
        <dbReference type="SMART" id="SM00460"/>
    </source>
</evidence>
<dbReference type="SUPFAM" id="SSF54001">
    <property type="entry name" value="Cysteine proteinases"/>
    <property type="match status" value="1"/>
</dbReference>
<accession>A0A1H3MBS9</accession>
<feature type="domain" description="Transglutaminase-like" evidence="2">
    <location>
        <begin position="178"/>
        <end position="238"/>
    </location>
</feature>
<dbReference type="Proteomes" id="UP000198625">
    <property type="component" value="Unassembled WGS sequence"/>
</dbReference>
<dbReference type="Gene3D" id="3.10.620.30">
    <property type="match status" value="1"/>
</dbReference>
<sequence>MLKRNLVIFSLIATIILSSTVAFASTSNIDKSQLESGLISINYTPKKDVATKVMISKGDVKYTYDIKAYNSFPLQLGDGKYTVSILENVDGNKYRQVEKEEINLKLSNANTVFLQSSQIVNWNENMDAIKKANELTKGAKNDNEKVIAIYNYIVNNISYDNEKAVSVQAGYIPSIDSTLNEQKGICYDYSALFAAMLRSVDVPTKLVMGRKNDIEAYHAWNQVYLKDTNEWIIIDTTYDASMKKGKSATSMIKSEKEYTVEKQY</sequence>
<dbReference type="EMBL" id="FNQE01000006">
    <property type="protein sequence ID" value="SDY73475.1"/>
    <property type="molecule type" value="Genomic_DNA"/>
</dbReference>
<dbReference type="SMART" id="SM00460">
    <property type="entry name" value="TGc"/>
    <property type="match status" value="1"/>
</dbReference>
<reference evidence="3 4" key="1">
    <citation type="submission" date="2016-10" db="EMBL/GenBank/DDBJ databases">
        <authorList>
            <person name="de Groot N.N."/>
        </authorList>
    </citation>
    <scope>NUCLEOTIDE SEQUENCE [LARGE SCALE GENOMIC DNA]</scope>
    <source>
        <strain evidence="3 4">DSM 21650</strain>
    </source>
</reference>
<keyword evidence="4" id="KW-1185">Reference proteome</keyword>
<name>A0A1H3MBS9_9FIRM</name>
<dbReference type="InterPro" id="IPR038765">
    <property type="entry name" value="Papain-like_cys_pep_sf"/>
</dbReference>
<dbReference type="AlphaFoldDB" id="A0A1H3MBS9"/>
<keyword evidence="1" id="KW-0732">Signal</keyword>
<proteinExistence type="predicted"/>
<dbReference type="RefSeq" id="WP_091727443.1">
    <property type="nucleotide sequence ID" value="NZ_FNQE01000006.1"/>
</dbReference>
<protein>
    <submittedName>
        <fullName evidence="3">Transglutaminase-like superfamily protein</fullName>
    </submittedName>
</protein>